<feature type="domain" description="PDZ" evidence="6">
    <location>
        <begin position="317"/>
        <end position="406"/>
    </location>
</feature>
<organism evidence="7 8">
    <name type="scientific">Paenibacillus chondroitinus</name>
    <dbReference type="NCBI Taxonomy" id="59842"/>
    <lineage>
        <taxon>Bacteria</taxon>
        <taxon>Bacillati</taxon>
        <taxon>Bacillota</taxon>
        <taxon>Bacilli</taxon>
        <taxon>Bacillales</taxon>
        <taxon>Paenibacillaceae</taxon>
        <taxon>Paenibacillus</taxon>
    </lineage>
</organism>
<dbReference type="Proteomes" id="UP001355653">
    <property type="component" value="Unassembled WGS sequence"/>
</dbReference>
<evidence type="ECO:0000313" key="8">
    <source>
        <dbReference type="Proteomes" id="UP001355653"/>
    </source>
</evidence>
<dbReference type="InterPro" id="IPR036034">
    <property type="entry name" value="PDZ_sf"/>
</dbReference>
<keyword evidence="3" id="KW-0378">Hydrolase</keyword>
<evidence type="ECO:0000313" key="7">
    <source>
        <dbReference type="EMBL" id="MEB4793844.1"/>
    </source>
</evidence>
<dbReference type="Pfam" id="PF13180">
    <property type="entry name" value="PDZ_2"/>
    <property type="match status" value="1"/>
</dbReference>
<protein>
    <submittedName>
        <fullName evidence="7">Trypsin-like peptidase domain-containing protein</fullName>
    </submittedName>
</protein>
<dbReference type="PROSITE" id="PS50106">
    <property type="entry name" value="PDZ"/>
    <property type="match status" value="1"/>
</dbReference>
<keyword evidence="5" id="KW-1133">Transmembrane helix</keyword>
<dbReference type="CDD" id="cd06779">
    <property type="entry name" value="cpPDZ_Deg_HtrA-like"/>
    <property type="match status" value="1"/>
</dbReference>
<dbReference type="EMBL" id="JAROBY010000014">
    <property type="protein sequence ID" value="MEB4793844.1"/>
    <property type="molecule type" value="Genomic_DNA"/>
</dbReference>
<reference evidence="7 8" key="1">
    <citation type="submission" date="2023-03" db="EMBL/GenBank/DDBJ databases">
        <title>Bacillus Genome Sequencing.</title>
        <authorList>
            <person name="Dunlap C."/>
        </authorList>
    </citation>
    <scope>NUCLEOTIDE SEQUENCE [LARGE SCALE GENOMIC DNA]</scope>
    <source>
        <strain evidence="7 8">NRS-1351</strain>
    </source>
</reference>
<keyword evidence="8" id="KW-1185">Reference proteome</keyword>
<evidence type="ECO:0000256" key="3">
    <source>
        <dbReference type="ARBA" id="ARBA00022801"/>
    </source>
</evidence>
<dbReference type="InterPro" id="IPR001478">
    <property type="entry name" value="PDZ"/>
</dbReference>
<gene>
    <name evidence="7" type="ORF">P5G65_08060</name>
</gene>
<dbReference type="Gene3D" id="2.30.42.10">
    <property type="match status" value="1"/>
</dbReference>
<dbReference type="Gene3D" id="2.40.10.120">
    <property type="match status" value="1"/>
</dbReference>
<dbReference type="InterPro" id="IPR001940">
    <property type="entry name" value="Peptidase_S1C"/>
</dbReference>
<dbReference type="PANTHER" id="PTHR22939:SF129">
    <property type="entry name" value="SERINE PROTEASE HTRA2, MITOCHONDRIAL"/>
    <property type="match status" value="1"/>
</dbReference>
<keyword evidence="4" id="KW-0720">Serine protease</keyword>
<accession>A0ABU6D7X0</accession>
<evidence type="ECO:0000256" key="2">
    <source>
        <dbReference type="ARBA" id="ARBA00022670"/>
    </source>
</evidence>
<comment type="caution">
    <text evidence="7">The sequence shown here is derived from an EMBL/GenBank/DDBJ whole genome shotgun (WGS) entry which is preliminary data.</text>
</comment>
<name>A0ABU6D7X0_9BACL</name>
<dbReference type="SUPFAM" id="SSF50156">
    <property type="entry name" value="PDZ domain-like"/>
    <property type="match status" value="1"/>
</dbReference>
<dbReference type="InterPro" id="IPR009003">
    <property type="entry name" value="Peptidase_S1_PA"/>
</dbReference>
<comment type="similarity">
    <text evidence="1">Belongs to the peptidase S1C family.</text>
</comment>
<dbReference type="SMART" id="SM00228">
    <property type="entry name" value="PDZ"/>
    <property type="match status" value="1"/>
</dbReference>
<sequence>MNEDMKDNMKDMNDMNDIHDMIEVKGIKVDNKIGNPKFKSMFAAFMAGAVVIGGLMFTSDKLNLFGFDAVSTPSSVAAANNSAAANVQTASLSPTGNNSVSAIAKSASPAIVKIETKVKQTNTGQNRRNPFQQGTQSGDTIENGIGSGFIFDSSGYILTNEHVIDGADEISVYVQGYDTPFTAKLLGSSYDLDLAVLQIQGDKEFPALKIGSSDNTEVGDWLVAIGNPYDFDYSVTTGVLSAKEREISIDDTQGTRNYKHLLQTDTAINPGNSGGPLLNLNGEVIGINTAVNSEAQGIGFAIPSSTFSSVVDKLKNNETIPKEPAPYIGVALQNITDDMLSDLKINSTKGAVVAEVEHGTPAFEGGIRQYDVILSVNGKASSSTEDITKAVQAASVGDELKITISRDGQEKDVTVKVGDKNAAASYQS</sequence>
<dbReference type="PRINTS" id="PR00834">
    <property type="entry name" value="PROTEASES2C"/>
</dbReference>
<keyword evidence="5" id="KW-0472">Membrane</keyword>
<evidence type="ECO:0000256" key="1">
    <source>
        <dbReference type="ARBA" id="ARBA00010541"/>
    </source>
</evidence>
<evidence type="ECO:0000256" key="4">
    <source>
        <dbReference type="ARBA" id="ARBA00022825"/>
    </source>
</evidence>
<evidence type="ECO:0000256" key="5">
    <source>
        <dbReference type="SAM" id="Phobius"/>
    </source>
</evidence>
<dbReference type="Pfam" id="PF13365">
    <property type="entry name" value="Trypsin_2"/>
    <property type="match status" value="1"/>
</dbReference>
<feature type="transmembrane region" description="Helical" evidence="5">
    <location>
        <begin position="38"/>
        <end position="57"/>
    </location>
</feature>
<dbReference type="PANTHER" id="PTHR22939">
    <property type="entry name" value="SERINE PROTEASE FAMILY S1C HTRA-RELATED"/>
    <property type="match status" value="1"/>
</dbReference>
<dbReference type="SUPFAM" id="SSF50494">
    <property type="entry name" value="Trypsin-like serine proteases"/>
    <property type="match status" value="1"/>
</dbReference>
<dbReference type="RefSeq" id="WP_127455954.1">
    <property type="nucleotide sequence ID" value="NZ_JAROBY010000014.1"/>
</dbReference>
<proteinExistence type="inferred from homology"/>
<keyword evidence="2" id="KW-0645">Protease</keyword>
<evidence type="ECO:0000259" key="6">
    <source>
        <dbReference type="PROSITE" id="PS50106"/>
    </source>
</evidence>
<keyword evidence="5" id="KW-0812">Transmembrane</keyword>